<comment type="caution">
    <text evidence="2">The sequence shown here is derived from an EMBL/GenBank/DDBJ whole genome shotgun (WGS) entry which is preliminary data.</text>
</comment>
<dbReference type="Proteomes" id="UP000636960">
    <property type="component" value="Unassembled WGS sequence"/>
</dbReference>
<evidence type="ECO:0000313" key="3">
    <source>
        <dbReference type="Proteomes" id="UP000636960"/>
    </source>
</evidence>
<dbReference type="Pfam" id="PF09365">
    <property type="entry name" value="DUF2461"/>
    <property type="match status" value="1"/>
</dbReference>
<proteinExistence type="predicted"/>
<protein>
    <submittedName>
        <fullName evidence="2">Uncharacterized protein</fullName>
    </submittedName>
</protein>
<dbReference type="InterPro" id="IPR012808">
    <property type="entry name" value="CHP02453"/>
</dbReference>
<sequence length="343" mass="37839">MAMTGEDLFGELVEPLYADRAVQRSTMMGLPCVRYNGRFFASLERRSGALLVKVPPRRVAALIADGVGEPFAPAGRIFREWVALPHPDRQLWSDLLTEARHHAAGTPAEIAGFRGFGEAGLKFLIGLERDNTKRFFDTHRPVYRQELLEPAKAFVTALGQVLHQRVSAALHAEPRVGGSLFRIANDLRFAPDRPPYKPHLDFVFWEGPNGPKRDPALILRIGAAEILLGCGVMPRSGPALAAYRGALRDDARVADLNRHVTRLQDSGAELSEPTRRHHPAGFDPAGPAARFALRDGWHLVNRYPHPAEITTPALVNWCADRFVPFAPVHSWLTQADQTVSAGA</sequence>
<evidence type="ECO:0000256" key="1">
    <source>
        <dbReference type="SAM" id="MobiDB-lite"/>
    </source>
</evidence>
<gene>
    <name evidence="2" type="ORF">Ari01nite_86600</name>
</gene>
<accession>A0A919N1D8</accession>
<keyword evidence="3" id="KW-1185">Reference proteome</keyword>
<dbReference type="EMBL" id="BOMV01000100">
    <property type="protein sequence ID" value="GIF01196.1"/>
    <property type="molecule type" value="Genomic_DNA"/>
</dbReference>
<dbReference type="PANTHER" id="PTHR36452:SF1">
    <property type="entry name" value="DUF2461 DOMAIN-CONTAINING PROTEIN"/>
    <property type="match status" value="1"/>
</dbReference>
<evidence type="ECO:0000313" key="2">
    <source>
        <dbReference type="EMBL" id="GIF01196.1"/>
    </source>
</evidence>
<feature type="region of interest" description="Disordered" evidence="1">
    <location>
        <begin position="266"/>
        <end position="285"/>
    </location>
</feature>
<dbReference type="PANTHER" id="PTHR36452">
    <property type="entry name" value="CHROMOSOME 12, WHOLE GENOME SHOTGUN SEQUENCE"/>
    <property type="match status" value="1"/>
</dbReference>
<organism evidence="2 3">
    <name type="scientific">Paractinoplanes rishiriensis</name>
    <dbReference type="NCBI Taxonomy" id="1050105"/>
    <lineage>
        <taxon>Bacteria</taxon>
        <taxon>Bacillati</taxon>
        <taxon>Actinomycetota</taxon>
        <taxon>Actinomycetes</taxon>
        <taxon>Micromonosporales</taxon>
        <taxon>Micromonosporaceae</taxon>
        <taxon>Paractinoplanes</taxon>
    </lineage>
</organism>
<dbReference type="AlphaFoldDB" id="A0A919N1D8"/>
<reference evidence="2" key="1">
    <citation type="submission" date="2021-01" db="EMBL/GenBank/DDBJ databases">
        <title>Whole genome shotgun sequence of Actinoplanes rishiriensis NBRC 108556.</title>
        <authorList>
            <person name="Komaki H."/>
            <person name="Tamura T."/>
        </authorList>
    </citation>
    <scope>NUCLEOTIDE SEQUENCE</scope>
    <source>
        <strain evidence="2">NBRC 108556</strain>
    </source>
</reference>
<name>A0A919N1D8_9ACTN</name>